<comment type="caution">
    <text evidence="5">The sequence shown here is derived from an EMBL/GenBank/DDBJ whole genome shotgun (WGS) entry which is preliminary data.</text>
</comment>
<evidence type="ECO:0000259" key="4">
    <source>
        <dbReference type="Pfam" id="PF12804"/>
    </source>
</evidence>
<keyword evidence="3" id="KW-0460">Magnesium</keyword>
<dbReference type="PANTHER" id="PTHR43584:SF8">
    <property type="entry name" value="N-ACETYLMURAMATE ALPHA-1-PHOSPHATE URIDYLYLTRANSFERASE"/>
    <property type="match status" value="1"/>
</dbReference>
<keyword evidence="6" id="KW-1185">Reference proteome</keyword>
<protein>
    <submittedName>
        <fullName evidence="5">Nucleotidyltransferase family protein</fullName>
    </submittedName>
</protein>
<gene>
    <name evidence="5" type="ORF">ACFSGJ_18705</name>
</gene>
<dbReference type="InterPro" id="IPR025877">
    <property type="entry name" value="MobA-like_NTP_Trfase"/>
</dbReference>
<evidence type="ECO:0000256" key="1">
    <source>
        <dbReference type="ARBA" id="ARBA00022679"/>
    </source>
</evidence>
<keyword evidence="2" id="KW-0548">Nucleotidyltransferase</keyword>
<evidence type="ECO:0000256" key="3">
    <source>
        <dbReference type="ARBA" id="ARBA00022842"/>
    </source>
</evidence>
<keyword evidence="1" id="KW-0808">Transferase</keyword>
<name>A0ABW4SB31_9RHOB</name>
<dbReference type="Pfam" id="PF12804">
    <property type="entry name" value="NTP_transf_3"/>
    <property type="match status" value="1"/>
</dbReference>
<evidence type="ECO:0000313" key="5">
    <source>
        <dbReference type="EMBL" id="MFD1914238.1"/>
    </source>
</evidence>
<dbReference type="InterPro" id="IPR050065">
    <property type="entry name" value="GlmU-like"/>
</dbReference>
<organism evidence="5 6">
    <name type="scientific">Halodurantibacterium flavum</name>
    <dbReference type="NCBI Taxonomy" id="1382802"/>
    <lineage>
        <taxon>Bacteria</taxon>
        <taxon>Pseudomonadati</taxon>
        <taxon>Pseudomonadota</taxon>
        <taxon>Alphaproteobacteria</taxon>
        <taxon>Rhodobacterales</taxon>
        <taxon>Paracoccaceae</taxon>
        <taxon>Halodurantibacterium</taxon>
    </lineage>
</organism>
<dbReference type="InterPro" id="IPR029044">
    <property type="entry name" value="Nucleotide-diphossugar_trans"/>
</dbReference>
<dbReference type="Gene3D" id="3.90.550.10">
    <property type="entry name" value="Spore Coat Polysaccharide Biosynthesis Protein SpsA, Chain A"/>
    <property type="match status" value="1"/>
</dbReference>
<dbReference type="SUPFAM" id="SSF53448">
    <property type="entry name" value="Nucleotide-diphospho-sugar transferases"/>
    <property type="match status" value="1"/>
</dbReference>
<sequence>MPDAVMIFAAGFGTRMGDLTRSRPKPLIPVAGVPLIDRALEIAADIPRRVVNAHYLHDQITTHLAGRDVALSVEWPEILETGGGLRHALPLLRAGPVFTLNSDAVWRGPNPLDCLREAWRPGMQALLLLVRPENARGYTRGGDFGLKGDGRLTRGGPFIYTGAQIIRTEGLSEIPDKAFSLNLLWDRMAGEGGLFGLAYDGLWCDVGHPEGIHEAERMLR</sequence>
<accession>A0ABW4SB31</accession>
<proteinExistence type="predicted"/>
<feature type="domain" description="MobA-like NTP transferase" evidence="4">
    <location>
        <begin position="6"/>
        <end position="131"/>
    </location>
</feature>
<dbReference type="Proteomes" id="UP001597353">
    <property type="component" value="Unassembled WGS sequence"/>
</dbReference>
<dbReference type="EMBL" id="JBHUGH010000036">
    <property type="protein sequence ID" value="MFD1914238.1"/>
    <property type="molecule type" value="Genomic_DNA"/>
</dbReference>
<dbReference type="RefSeq" id="WP_390265426.1">
    <property type="nucleotide sequence ID" value="NZ_JBHUGH010000036.1"/>
</dbReference>
<dbReference type="PANTHER" id="PTHR43584">
    <property type="entry name" value="NUCLEOTIDYL TRANSFERASE"/>
    <property type="match status" value="1"/>
</dbReference>
<dbReference type="CDD" id="cd06422">
    <property type="entry name" value="NTP_transferase_like_1"/>
    <property type="match status" value="1"/>
</dbReference>
<reference evidence="6" key="1">
    <citation type="journal article" date="2019" name="Int. J. Syst. Evol. Microbiol.">
        <title>The Global Catalogue of Microorganisms (GCM) 10K type strain sequencing project: providing services to taxonomists for standard genome sequencing and annotation.</title>
        <authorList>
            <consortium name="The Broad Institute Genomics Platform"/>
            <consortium name="The Broad Institute Genome Sequencing Center for Infectious Disease"/>
            <person name="Wu L."/>
            <person name="Ma J."/>
        </authorList>
    </citation>
    <scope>NUCLEOTIDE SEQUENCE [LARGE SCALE GENOMIC DNA]</scope>
    <source>
        <strain evidence="6">CGMCC 4.7242</strain>
    </source>
</reference>
<evidence type="ECO:0000313" key="6">
    <source>
        <dbReference type="Proteomes" id="UP001597353"/>
    </source>
</evidence>
<evidence type="ECO:0000256" key="2">
    <source>
        <dbReference type="ARBA" id="ARBA00022695"/>
    </source>
</evidence>